<evidence type="ECO:0000256" key="1">
    <source>
        <dbReference type="ARBA" id="ARBA00004651"/>
    </source>
</evidence>
<reference evidence="10 11" key="1">
    <citation type="submission" date="2020-08" db="EMBL/GenBank/DDBJ databases">
        <title>Bridging the membrane lipid divide: bacteria of the FCB group superphylum have the potential to synthesize archaeal ether lipids.</title>
        <authorList>
            <person name="Villanueva L."/>
            <person name="Von Meijenfeldt F.A.B."/>
            <person name="Westbye A.B."/>
            <person name="Yadav S."/>
            <person name="Hopmans E.C."/>
            <person name="Dutilh B.E."/>
            <person name="Sinninghe Damste J.S."/>
        </authorList>
    </citation>
    <scope>NUCLEOTIDE SEQUENCE [LARGE SCALE GENOMIC DNA]</scope>
    <source>
        <strain evidence="10">NIOZ-UU81</strain>
    </source>
</reference>
<feature type="transmembrane region" description="Helical" evidence="7">
    <location>
        <begin position="312"/>
        <end position="341"/>
    </location>
</feature>
<keyword evidence="3" id="KW-1003">Cell membrane</keyword>
<feature type="transmembrane region" description="Helical" evidence="7">
    <location>
        <begin position="378"/>
        <end position="396"/>
    </location>
</feature>
<evidence type="ECO:0000256" key="6">
    <source>
        <dbReference type="ARBA" id="ARBA00023136"/>
    </source>
</evidence>
<feature type="domain" description="ABC3 transporter permease C-terminal" evidence="8">
    <location>
        <begin position="273"/>
        <end position="399"/>
    </location>
</feature>
<gene>
    <name evidence="10" type="ORF">H8E79_04900</name>
</gene>
<dbReference type="InterPro" id="IPR051447">
    <property type="entry name" value="Lipoprotein-release_system"/>
</dbReference>
<feature type="transmembrane region" description="Helical" evidence="7">
    <location>
        <begin position="266"/>
        <end position="291"/>
    </location>
</feature>
<name>A0A8J6N9E6_9BACT</name>
<protein>
    <submittedName>
        <fullName evidence="10">ABC transporter permease</fullName>
    </submittedName>
</protein>
<evidence type="ECO:0000256" key="2">
    <source>
        <dbReference type="ARBA" id="ARBA00005236"/>
    </source>
</evidence>
<evidence type="ECO:0000259" key="8">
    <source>
        <dbReference type="Pfam" id="PF02687"/>
    </source>
</evidence>
<evidence type="ECO:0000256" key="7">
    <source>
        <dbReference type="SAM" id="Phobius"/>
    </source>
</evidence>
<dbReference type="InterPro" id="IPR003838">
    <property type="entry name" value="ABC3_permease_C"/>
</dbReference>
<dbReference type="PANTHER" id="PTHR30489:SF0">
    <property type="entry name" value="LIPOPROTEIN-RELEASING SYSTEM TRANSMEMBRANE PROTEIN LOLE"/>
    <property type="match status" value="1"/>
</dbReference>
<evidence type="ECO:0000313" key="11">
    <source>
        <dbReference type="Proteomes" id="UP000599024"/>
    </source>
</evidence>
<dbReference type="InterPro" id="IPR025857">
    <property type="entry name" value="MacB_PCD"/>
</dbReference>
<dbReference type="GO" id="GO:0044874">
    <property type="term" value="P:lipoprotein localization to outer membrane"/>
    <property type="evidence" value="ECO:0007669"/>
    <property type="project" value="TreeGrafter"/>
</dbReference>
<proteinExistence type="inferred from homology"/>
<dbReference type="Pfam" id="PF12704">
    <property type="entry name" value="MacB_PCD"/>
    <property type="match status" value="1"/>
</dbReference>
<dbReference type="GO" id="GO:0098797">
    <property type="term" value="C:plasma membrane protein complex"/>
    <property type="evidence" value="ECO:0007669"/>
    <property type="project" value="TreeGrafter"/>
</dbReference>
<accession>A0A8J6N9E6</accession>
<dbReference type="PANTHER" id="PTHR30489">
    <property type="entry name" value="LIPOPROTEIN-RELEASING SYSTEM TRANSMEMBRANE PROTEIN LOLE"/>
    <property type="match status" value="1"/>
</dbReference>
<organism evidence="10 11">
    <name type="scientific">Candidatus Desulfatifera sulfidica</name>
    <dbReference type="NCBI Taxonomy" id="2841691"/>
    <lineage>
        <taxon>Bacteria</taxon>
        <taxon>Pseudomonadati</taxon>
        <taxon>Thermodesulfobacteriota</taxon>
        <taxon>Desulfobulbia</taxon>
        <taxon>Desulfobulbales</taxon>
        <taxon>Desulfobulbaceae</taxon>
        <taxon>Candidatus Desulfatifera</taxon>
    </lineage>
</organism>
<keyword evidence="6 7" id="KW-0472">Membrane</keyword>
<evidence type="ECO:0000256" key="5">
    <source>
        <dbReference type="ARBA" id="ARBA00022989"/>
    </source>
</evidence>
<sequence length="408" mass="45355">MFLDLAWKNICSQRRRSLVTVLLLLFATAILVFSGAFMEGSHRQMIRSAVEIYPSYLQITGNGYRDEPGVDRLVFDLAALNNVLNAQSEVALATSRYESFALLVSDHQALGALLAAVEPDKEAQVSRLKQSLIRGEYLSNNDQNQVYLGRELAQRLKVDVGSNLAFVGSGADSSFAADRLHVKGIFQTGLFDFDNSSAFVNRTYIEPLMALDNTASHVIVLPHNPDQVQDLARLLSQRLPPELGLEVRSWQETMSGLVEAMTVDSIFGYLTLSVLFLVILFVITIYTLLAIMARTREIGILRAIGSSQRQIFTLLLLEGLILTLAGVIPGGMLGGAFAWYFQENPFSFSAWEEQFKQYNLAVSTLPALFSLTQILRDMIIMTLAALMAMLVPLLRVTRLRPTEAMRHV</sequence>
<comment type="caution">
    <text evidence="10">The sequence shown here is derived from an EMBL/GenBank/DDBJ whole genome shotgun (WGS) entry which is preliminary data.</text>
</comment>
<evidence type="ECO:0000256" key="3">
    <source>
        <dbReference type="ARBA" id="ARBA00022475"/>
    </source>
</evidence>
<dbReference type="AlphaFoldDB" id="A0A8J6N9E6"/>
<keyword evidence="5 7" id="KW-1133">Transmembrane helix</keyword>
<feature type="domain" description="MacB-like periplasmic core" evidence="9">
    <location>
        <begin position="17"/>
        <end position="235"/>
    </location>
</feature>
<comment type="subcellular location">
    <subcellularLocation>
        <location evidence="1">Cell membrane</location>
        <topology evidence="1">Multi-pass membrane protein</topology>
    </subcellularLocation>
</comment>
<comment type="similarity">
    <text evidence="2">Belongs to the ABC-4 integral membrane protein family. LolC/E subfamily.</text>
</comment>
<evidence type="ECO:0000256" key="4">
    <source>
        <dbReference type="ARBA" id="ARBA00022692"/>
    </source>
</evidence>
<dbReference type="EMBL" id="JACNLK010000041">
    <property type="protein sequence ID" value="MBC8208486.1"/>
    <property type="molecule type" value="Genomic_DNA"/>
</dbReference>
<keyword evidence="4 7" id="KW-0812">Transmembrane</keyword>
<evidence type="ECO:0000313" key="10">
    <source>
        <dbReference type="EMBL" id="MBC8208486.1"/>
    </source>
</evidence>
<dbReference type="Pfam" id="PF02687">
    <property type="entry name" value="FtsX"/>
    <property type="match status" value="1"/>
</dbReference>
<evidence type="ECO:0000259" key="9">
    <source>
        <dbReference type="Pfam" id="PF12704"/>
    </source>
</evidence>
<dbReference type="Proteomes" id="UP000599024">
    <property type="component" value="Unassembled WGS sequence"/>
</dbReference>